<evidence type="ECO:0000313" key="3">
    <source>
        <dbReference type="Proteomes" id="UP000652755"/>
    </source>
</evidence>
<sequence length="89" mass="10117">MKQILKSIGFGIVLGAVAFFIPFIFKFIFAVMIIGFVFKMIFRGGGRRHFANRFEGFGNNFSPIVPIDNQWYKPTVQGDGPVHNVNINY</sequence>
<comment type="caution">
    <text evidence="2">The sequence shown here is derived from an EMBL/GenBank/DDBJ whole genome shotgun (WGS) entry which is preliminary data.</text>
</comment>
<reference evidence="2 3" key="1">
    <citation type="submission" date="2020-08" db="EMBL/GenBank/DDBJ databases">
        <authorList>
            <person name="Sun Q."/>
            <person name="Inoue M."/>
        </authorList>
    </citation>
    <scope>NUCLEOTIDE SEQUENCE [LARGE SCALE GENOMIC DNA]</scope>
    <source>
        <strain evidence="2 3">CCM 8938</strain>
    </source>
</reference>
<evidence type="ECO:0000256" key="1">
    <source>
        <dbReference type="SAM" id="Phobius"/>
    </source>
</evidence>
<keyword evidence="1" id="KW-1133">Transmembrane helix</keyword>
<proteinExistence type="predicted"/>
<name>A0ABR7KRL7_9SPHI</name>
<keyword evidence="1" id="KW-0812">Transmembrane</keyword>
<protein>
    <submittedName>
        <fullName evidence="2">Uncharacterized protein</fullName>
    </submittedName>
</protein>
<feature type="transmembrane region" description="Helical" evidence="1">
    <location>
        <begin position="12"/>
        <end position="38"/>
    </location>
</feature>
<organism evidence="2 3">
    <name type="scientific">Pedobacter fastidiosus</name>
    <dbReference type="NCBI Taxonomy" id="2765361"/>
    <lineage>
        <taxon>Bacteria</taxon>
        <taxon>Pseudomonadati</taxon>
        <taxon>Bacteroidota</taxon>
        <taxon>Sphingobacteriia</taxon>
        <taxon>Sphingobacteriales</taxon>
        <taxon>Sphingobacteriaceae</taxon>
        <taxon>Pedobacter</taxon>
    </lineage>
</organism>
<dbReference type="RefSeq" id="WP_187071187.1">
    <property type="nucleotide sequence ID" value="NZ_JACRYL010000007.1"/>
</dbReference>
<keyword evidence="1" id="KW-0472">Membrane</keyword>
<evidence type="ECO:0000313" key="2">
    <source>
        <dbReference type="EMBL" id="MBC6110721.1"/>
    </source>
</evidence>
<accession>A0ABR7KRL7</accession>
<gene>
    <name evidence="2" type="ORF">H7U22_09805</name>
</gene>
<keyword evidence="3" id="KW-1185">Reference proteome</keyword>
<dbReference type="EMBL" id="JACRYL010000007">
    <property type="protein sequence ID" value="MBC6110721.1"/>
    <property type="molecule type" value="Genomic_DNA"/>
</dbReference>
<dbReference type="Proteomes" id="UP000652755">
    <property type="component" value="Unassembled WGS sequence"/>
</dbReference>